<feature type="compositionally biased region" description="Polar residues" evidence="1">
    <location>
        <begin position="1"/>
        <end position="21"/>
    </location>
</feature>
<reference evidence="2" key="1">
    <citation type="submission" date="2015-11" db="EMBL/GenBank/DDBJ databases">
        <title>De novo transcriptome assembly of four potential Pierce s Disease insect vectors from Arizona vineyards.</title>
        <authorList>
            <person name="Tassone E.E."/>
        </authorList>
    </citation>
    <scope>NUCLEOTIDE SEQUENCE</scope>
</reference>
<feature type="region of interest" description="Disordered" evidence="1">
    <location>
        <begin position="1"/>
        <end position="100"/>
    </location>
</feature>
<name>A0A1B6EJ14_9HEMI</name>
<dbReference type="EMBL" id="GECZ01031864">
    <property type="protein sequence ID" value="JAS37905.1"/>
    <property type="molecule type" value="Transcribed_RNA"/>
</dbReference>
<feature type="compositionally biased region" description="Basic and acidic residues" evidence="1">
    <location>
        <begin position="84"/>
        <end position="93"/>
    </location>
</feature>
<feature type="compositionally biased region" description="Low complexity" evidence="1">
    <location>
        <begin position="56"/>
        <end position="68"/>
    </location>
</feature>
<accession>A0A1B6EJ14</accession>
<gene>
    <name evidence="2" type="ORF">g.44984</name>
</gene>
<feature type="non-terminal residue" evidence="2">
    <location>
        <position position="1"/>
    </location>
</feature>
<organism evidence="2">
    <name type="scientific">Cuerna arida</name>
    <dbReference type="NCBI Taxonomy" id="1464854"/>
    <lineage>
        <taxon>Eukaryota</taxon>
        <taxon>Metazoa</taxon>
        <taxon>Ecdysozoa</taxon>
        <taxon>Arthropoda</taxon>
        <taxon>Hexapoda</taxon>
        <taxon>Insecta</taxon>
        <taxon>Pterygota</taxon>
        <taxon>Neoptera</taxon>
        <taxon>Paraneoptera</taxon>
        <taxon>Hemiptera</taxon>
        <taxon>Auchenorrhyncha</taxon>
        <taxon>Membracoidea</taxon>
        <taxon>Cicadellidae</taxon>
        <taxon>Cicadellinae</taxon>
        <taxon>Proconiini</taxon>
        <taxon>Cuerna</taxon>
    </lineage>
</organism>
<feature type="non-terminal residue" evidence="2">
    <location>
        <position position="100"/>
    </location>
</feature>
<evidence type="ECO:0000313" key="2">
    <source>
        <dbReference type="EMBL" id="JAS37905.1"/>
    </source>
</evidence>
<dbReference type="AlphaFoldDB" id="A0A1B6EJ14"/>
<protein>
    <submittedName>
        <fullName evidence="2">Uncharacterized protein</fullName>
    </submittedName>
</protein>
<sequence>HQTTLSPQRIRSVQQIAVSDSSKIHNRTGAYKRQAEHNISQGSTIERKSRKRKSGSKPSSLMSLSSDSSKQRRKQSSGAADDGFESRVRDFQAKLDNNSV</sequence>
<evidence type="ECO:0000256" key="1">
    <source>
        <dbReference type="SAM" id="MobiDB-lite"/>
    </source>
</evidence>
<proteinExistence type="predicted"/>